<dbReference type="RefSeq" id="XP_034013457.1">
    <property type="nucleotide sequence ID" value="XM_034154358.1"/>
</dbReference>
<evidence type="ECO:0000313" key="4">
    <source>
        <dbReference type="Proteomes" id="UP000449547"/>
    </source>
</evidence>
<dbReference type="OrthoDB" id="79687at2759"/>
<feature type="compositionally biased region" description="Basic and acidic residues" evidence="1">
    <location>
        <begin position="658"/>
        <end position="670"/>
    </location>
</feature>
<feature type="compositionally biased region" description="Low complexity" evidence="1">
    <location>
        <begin position="765"/>
        <end position="804"/>
    </location>
</feature>
<evidence type="ECO:0000313" key="3">
    <source>
        <dbReference type="EMBL" id="KAA8904942.1"/>
    </source>
</evidence>
<feature type="compositionally biased region" description="Polar residues" evidence="1">
    <location>
        <begin position="829"/>
        <end position="843"/>
    </location>
</feature>
<organism evidence="3 4">
    <name type="scientific">Diutina rugosa</name>
    <name type="common">Yeast</name>
    <name type="synonym">Candida rugosa</name>
    <dbReference type="NCBI Taxonomy" id="5481"/>
    <lineage>
        <taxon>Eukaryota</taxon>
        <taxon>Fungi</taxon>
        <taxon>Dikarya</taxon>
        <taxon>Ascomycota</taxon>
        <taxon>Saccharomycotina</taxon>
        <taxon>Pichiomycetes</taxon>
        <taxon>Debaryomycetaceae</taxon>
        <taxon>Diutina</taxon>
    </lineage>
</organism>
<dbReference type="InterPro" id="IPR011989">
    <property type="entry name" value="ARM-like"/>
</dbReference>
<dbReference type="Proteomes" id="UP000449547">
    <property type="component" value="Unassembled WGS sequence"/>
</dbReference>
<dbReference type="PANTHER" id="PTHR12984:SF6">
    <property type="entry name" value="SCY1-LIKE PROTEIN 2"/>
    <property type="match status" value="1"/>
</dbReference>
<name>A0A642UV28_DIURU</name>
<gene>
    <name evidence="3" type="ORF">DIURU_001778</name>
</gene>
<dbReference type="GO" id="GO:0005524">
    <property type="term" value="F:ATP binding"/>
    <property type="evidence" value="ECO:0007669"/>
    <property type="project" value="InterPro"/>
</dbReference>
<dbReference type="GO" id="GO:0004672">
    <property type="term" value="F:protein kinase activity"/>
    <property type="evidence" value="ECO:0007669"/>
    <property type="project" value="InterPro"/>
</dbReference>
<dbReference type="Gene3D" id="1.10.510.10">
    <property type="entry name" value="Transferase(Phosphotransferase) domain 1"/>
    <property type="match status" value="1"/>
</dbReference>
<dbReference type="SMART" id="SM00220">
    <property type="entry name" value="S_TKc"/>
    <property type="match status" value="1"/>
</dbReference>
<accession>A0A642UV28</accession>
<feature type="domain" description="Protein kinase" evidence="2">
    <location>
        <begin position="1"/>
        <end position="312"/>
    </location>
</feature>
<dbReference type="Gene3D" id="1.25.10.10">
    <property type="entry name" value="Leucine-rich Repeat Variant"/>
    <property type="match status" value="1"/>
</dbReference>
<proteinExistence type="predicted"/>
<feature type="compositionally biased region" description="Polar residues" evidence="1">
    <location>
        <begin position="646"/>
        <end position="657"/>
    </location>
</feature>
<dbReference type="Pfam" id="PF00069">
    <property type="entry name" value="Pkinase"/>
    <property type="match status" value="1"/>
</dbReference>
<dbReference type="InterPro" id="IPR000719">
    <property type="entry name" value="Prot_kinase_dom"/>
</dbReference>
<protein>
    <recommendedName>
        <fullName evidence="2">Protein kinase domain-containing protein</fullName>
    </recommendedName>
</protein>
<dbReference type="AlphaFoldDB" id="A0A642UV28"/>
<evidence type="ECO:0000256" key="1">
    <source>
        <dbReference type="SAM" id="MobiDB-lite"/>
    </source>
</evidence>
<sequence length="843" mass="95164">MFRSVFKSGLRASYNVSENPTLTSEPWQIYPAKHKSSGRQASVFIFDKTKFEANVSRINGQQSPRQIISECYELIRNSINELSKLRHPQVLTVLEPLEETKTKFLFAAEPVTDTLATLNLDNIDELTIQQGLLQIAKCLQFLHNHGNIIHFNLQPSSIYINADGDWKVAGFMFVKNLGVIPPGERENFRLMDNSSPVPFANLNLQFVAPELIFDNSNAQLDFTNDMWSLACIIFYLFNHGEQLIACFDSSNINDYRSAFKKFEQKFYNRRPEDLGFVLKDVPAGLYPVFTRLMARYPMDRLSVDQFIDSDYFNGSIIKAMWFLDEFTTKTLEEKQIFLRALLDDELLEQFPKKFKQTKLLHLATDQVVSELNVLTAGLIDPDVDQLISYLLQLIFIIGNSLSGLTFQDRVYAVIFKGNGSKKKDCVYKKLINSSIKTRLTIVENYDVLNSKLNDREFCDIVRSMLDLVFLPPSDEVARNQNDQIKLQESFLKSIPTFASKFDFPYIKNTLFPMLCTVFKTTTILSTKLETIITFEALVEQKIVDKFIVVEQLLPIFKNLKSRDKRVVKLVLDFFNKLTLSDHIALDLENSVDLVLPQCLSLAFGCSDCTKQEFTHFMATISAMQKKMTEKKLASLSEGRTHDNFDSFISTQQISSGKDSLERNPRSDTLKPQKPSAPSRGSSLQSPQQSQPTSKPLQPQVQAKGLRLQSKATAVKTSNLSFGATNPAEAASTSRMLDTLHSNMDNQSSTINGFQISTPSSPATPTLNWSSESSKSTNTTNNYTPNFVSAHSSPLSPSMQPMQPLTPKSRSTSNFPPGFQANLSPMVAERSTQNKPVYQSDSLI</sequence>
<dbReference type="InterPro" id="IPR011009">
    <property type="entry name" value="Kinase-like_dom_sf"/>
</dbReference>
<comment type="caution">
    <text evidence="3">The sequence shown here is derived from an EMBL/GenBank/DDBJ whole genome shotgun (WGS) entry which is preliminary data.</text>
</comment>
<dbReference type="InterPro" id="IPR051177">
    <property type="entry name" value="CIK-Related_Protein"/>
</dbReference>
<feature type="region of interest" description="Disordered" evidence="1">
    <location>
        <begin position="742"/>
        <end position="843"/>
    </location>
</feature>
<dbReference type="GeneID" id="54780431"/>
<dbReference type="SUPFAM" id="SSF56112">
    <property type="entry name" value="Protein kinase-like (PK-like)"/>
    <property type="match status" value="1"/>
</dbReference>
<dbReference type="Gene3D" id="3.30.200.20">
    <property type="entry name" value="Phosphorylase Kinase, domain 1"/>
    <property type="match status" value="1"/>
</dbReference>
<dbReference type="PANTHER" id="PTHR12984">
    <property type="entry name" value="SCY1-RELATED S/T PROTEIN KINASE-LIKE"/>
    <property type="match status" value="1"/>
</dbReference>
<keyword evidence="4" id="KW-1185">Reference proteome</keyword>
<reference evidence="3 4" key="1">
    <citation type="submission" date="2019-07" db="EMBL/GenBank/DDBJ databases">
        <title>Genome assembly of two rare yeast pathogens: Diutina rugosa and Trichomonascus ciferrii.</title>
        <authorList>
            <person name="Mixao V."/>
            <person name="Saus E."/>
            <person name="Hansen A."/>
            <person name="Lass-Flor C."/>
            <person name="Gabaldon T."/>
        </authorList>
    </citation>
    <scope>NUCLEOTIDE SEQUENCE [LARGE SCALE GENOMIC DNA]</scope>
    <source>
        <strain evidence="3 4">CBS 613</strain>
    </source>
</reference>
<feature type="compositionally biased region" description="Polar residues" evidence="1">
    <location>
        <begin position="805"/>
        <end position="814"/>
    </location>
</feature>
<dbReference type="VEuPathDB" id="FungiDB:DIURU_001778"/>
<feature type="compositionally biased region" description="Polar residues" evidence="1">
    <location>
        <begin position="742"/>
        <end position="764"/>
    </location>
</feature>
<dbReference type="PROSITE" id="PS50011">
    <property type="entry name" value="PROTEIN_KINASE_DOM"/>
    <property type="match status" value="1"/>
</dbReference>
<dbReference type="OMA" id="MPKMTQP"/>
<evidence type="ECO:0000259" key="2">
    <source>
        <dbReference type="PROSITE" id="PS50011"/>
    </source>
</evidence>
<dbReference type="EMBL" id="SWFT01000051">
    <property type="protein sequence ID" value="KAA8904942.1"/>
    <property type="molecule type" value="Genomic_DNA"/>
</dbReference>
<feature type="compositionally biased region" description="Low complexity" evidence="1">
    <location>
        <begin position="677"/>
        <end position="699"/>
    </location>
</feature>
<feature type="region of interest" description="Disordered" evidence="1">
    <location>
        <begin position="646"/>
        <end position="709"/>
    </location>
</feature>